<dbReference type="PANTHER" id="PTHR38543:SF1">
    <property type="entry name" value="OS04G0465800 PROTEIN"/>
    <property type="match status" value="1"/>
</dbReference>
<evidence type="ECO:0000313" key="5">
    <source>
        <dbReference type="Proteomes" id="UP000002051"/>
    </source>
</evidence>
<evidence type="ECO:0000313" key="3">
    <source>
        <dbReference type="EMBL" id="RHN63528.1"/>
    </source>
</evidence>
<dbReference type="OMA" id="CIMSMNP"/>
<reference evidence="2 5" key="1">
    <citation type="journal article" date="2011" name="Nature">
        <title>The Medicago genome provides insight into the evolution of rhizobial symbioses.</title>
        <authorList>
            <person name="Young N.D."/>
            <person name="Debelle F."/>
            <person name="Oldroyd G.E."/>
            <person name="Geurts R."/>
            <person name="Cannon S.B."/>
            <person name="Udvardi M.K."/>
            <person name="Benedito V.A."/>
            <person name="Mayer K.F."/>
            <person name="Gouzy J."/>
            <person name="Schoof H."/>
            <person name="Van de Peer Y."/>
            <person name="Proost S."/>
            <person name="Cook D.R."/>
            <person name="Meyers B.C."/>
            <person name="Spannagl M."/>
            <person name="Cheung F."/>
            <person name="De Mita S."/>
            <person name="Krishnakumar V."/>
            <person name="Gundlach H."/>
            <person name="Zhou S."/>
            <person name="Mudge J."/>
            <person name="Bharti A.K."/>
            <person name="Murray J.D."/>
            <person name="Naoumkina M.A."/>
            <person name="Rosen B."/>
            <person name="Silverstein K.A."/>
            <person name="Tang H."/>
            <person name="Rombauts S."/>
            <person name="Zhao P.X."/>
            <person name="Zhou P."/>
            <person name="Barbe V."/>
            <person name="Bardou P."/>
            <person name="Bechner M."/>
            <person name="Bellec A."/>
            <person name="Berger A."/>
            <person name="Berges H."/>
            <person name="Bidwell S."/>
            <person name="Bisseling T."/>
            <person name="Choisne N."/>
            <person name="Couloux A."/>
            <person name="Denny R."/>
            <person name="Deshpande S."/>
            <person name="Dai X."/>
            <person name="Doyle J.J."/>
            <person name="Dudez A.M."/>
            <person name="Farmer A.D."/>
            <person name="Fouteau S."/>
            <person name="Franken C."/>
            <person name="Gibelin C."/>
            <person name="Gish J."/>
            <person name="Goldstein S."/>
            <person name="Gonzalez A.J."/>
            <person name="Green P.J."/>
            <person name="Hallab A."/>
            <person name="Hartog M."/>
            <person name="Hua A."/>
            <person name="Humphray S.J."/>
            <person name="Jeong D.H."/>
            <person name="Jing Y."/>
            <person name="Jocker A."/>
            <person name="Kenton S.M."/>
            <person name="Kim D.J."/>
            <person name="Klee K."/>
            <person name="Lai H."/>
            <person name="Lang C."/>
            <person name="Lin S."/>
            <person name="Macmil S.L."/>
            <person name="Magdelenat G."/>
            <person name="Matthews L."/>
            <person name="McCorrison J."/>
            <person name="Monaghan E.L."/>
            <person name="Mun J.H."/>
            <person name="Najar F.Z."/>
            <person name="Nicholson C."/>
            <person name="Noirot C."/>
            <person name="O'Bleness M."/>
            <person name="Paule C.R."/>
            <person name="Poulain J."/>
            <person name="Prion F."/>
            <person name="Qin B."/>
            <person name="Qu C."/>
            <person name="Retzel E.F."/>
            <person name="Riddle C."/>
            <person name="Sallet E."/>
            <person name="Samain S."/>
            <person name="Samson N."/>
            <person name="Sanders I."/>
            <person name="Saurat O."/>
            <person name="Scarpelli C."/>
            <person name="Schiex T."/>
            <person name="Segurens B."/>
            <person name="Severin A.J."/>
            <person name="Sherrier D.J."/>
            <person name="Shi R."/>
            <person name="Sims S."/>
            <person name="Singer S.R."/>
            <person name="Sinharoy S."/>
            <person name="Sterck L."/>
            <person name="Viollet A."/>
            <person name="Wang B.B."/>
            <person name="Wang K."/>
            <person name="Wang M."/>
            <person name="Wang X."/>
            <person name="Warfsmann J."/>
            <person name="Weissenbach J."/>
            <person name="White D.D."/>
            <person name="White J.D."/>
            <person name="Wiley G.B."/>
            <person name="Wincker P."/>
            <person name="Xing Y."/>
            <person name="Yang L."/>
            <person name="Yao Z."/>
            <person name="Ying F."/>
            <person name="Zhai J."/>
            <person name="Zhou L."/>
            <person name="Zuber A."/>
            <person name="Denarie J."/>
            <person name="Dixon R.A."/>
            <person name="May G.D."/>
            <person name="Schwartz D.C."/>
            <person name="Rogers J."/>
            <person name="Quetier F."/>
            <person name="Town C.D."/>
            <person name="Roe B.A."/>
        </authorList>
    </citation>
    <scope>NUCLEOTIDE SEQUENCE [LARGE SCALE GENOMIC DNA]</scope>
    <source>
        <strain evidence="2">A17</strain>
        <strain evidence="4 5">cv. Jemalong A17</strain>
    </source>
</reference>
<feature type="transmembrane region" description="Helical" evidence="1">
    <location>
        <begin position="159"/>
        <end position="178"/>
    </location>
</feature>
<reference evidence="4" key="3">
    <citation type="submission" date="2015-04" db="UniProtKB">
        <authorList>
            <consortium name="EnsemblPlants"/>
        </authorList>
    </citation>
    <scope>IDENTIFICATION</scope>
    <source>
        <strain evidence="4">cv. Jemalong A17</strain>
    </source>
</reference>
<keyword evidence="1 2" id="KW-0812">Transmembrane</keyword>
<evidence type="ECO:0000256" key="1">
    <source>
        <dbReference type="SAM" id="Phobius"/>
    </source>
</evidence>
<accession>G7JNT5</accession>
<dbReference type="AlphaFoldDB" id="G7JNT5"/>
<reference evidence="2 5" key="2">
    <citation type="journal article" date="2014" name="BMC Genomics">
        <title>An improved genome release (version Mt4.0) for the model legume Medicago truncatula.</title>
        <authorList>
            <person name="Tang H."/>
            <person name="Krishnakumar V."/>
            <person name="Bidwell S."/>
            <person name="Rosen B."/>
            <person name="Chan A."/>
            <person name="Zhou S."/>
            <person name="Gentzbittel L."/>
            <person name="Childs K.L."/>
            <person name="Yandell M."/>
            <person name="Gundlach H."/>
            <person name="Mayer K.F."/>
            <person name="Schwartz D.C."/>
            <person name="Town C.D."/>
        </authorList>
    </citation>
    <scope>GENOME REANNOTATION</scope>
    <source>
        <strain evidence="4 5">cv. Jemalong A17</strain>
    </source>
</reference>
<organism evidence="2 5">
    <name type="scientific">Medicago truncatula</name>
    <name type="common">Barrel medic</name>
    <name type="synonym">Medicago tribuloides</name>
    <dbReference type="NCBI Taxonomy" id="3880"/>
    <lineage>
        <taxon>Eukaryota</taxon>
        <taxon>Viridiplantae</taxon>
        <taxon>Streptophyta</taxon>
        <taxon>Embryophyta</taxon>
        <taxon>Tracheophyta</taxon>
        <taxon>Spermatophyta</taxon>
        <taxon>Magnoliopsida</taxon>
        <taxon>eudicotyledons</taxon>
        <taxon>Gunneridae</taxon>
        <taxon>Pentapetalae</taxon>
        <taxon>rosids</taxon>
        <taxon>fabids</taxon>
        <taxon>Fabales</taxon>
        <taxon>Fabaceae</taxon>
        <taxon>Papilionoideae</taxon>
        <taxon>50 kb inversion clade</taxon>
        <taxon>NPAAA clade</taxon>
        <taxon>Hologalegina</taxon>
        <taxon>IRL clade</taxon>
        <taxon>Trifolieae</taxon>
        <taxon>Medicago</taxon>
    </lineage>
</organism>
<dbReference type="EMBL" id="CM001220">
    <property type="protein sequence ID" value="AES91138.1"/>
    <property type="molecule type" value="Genomic_DNA"/>
</dbReference>
<dbReference type="EnsemblPlants" id="AES91138">
    <property type="protein sequence ID" value="AES91138"/>
    <property type="gene ID" value="MTR_4g106630"/>
</dbReference>
<reference evidence="3" key="4">
    <citation type="journal article" date="2018" name="Nat. Plants">
        <title>Whole-genome landscape of Medicago truncatula symbiotic genes.</title>
        <authorList>
            <person name="Pecrix Y."/>
            <person name="Gamas P."/>
            <person name="Carrere S."/>
        </authorList>
    </citation>
    <scope>NUCLEOTIDE SEQUENCE</scope>
    <source>
        <tissue evidence="3">Leaves</tissue>
    </source>
</reference>
<protein>
    <submittedName>
        <fullName evidence="2">Transmembrane protein, putative</fullName>
    </submittedName>
</protein>
<dbReference type="Proteomes" id="UP000002051">
    <property type="component" value="Chromosome 4"/>
</dbReference>
<dbReference type="Proteomes" id="UP000265566">
    <property type="component" value="Chromosome 4"/>
</dbReference>
<name>G7JNT5_MEDTR</name>
<dbReference type="eggNOG" id="ENOG502QRU9">
    <property type="taxonomic scope" value="Eukaryota"/>
</dbReference>
<dbReference type="KEGG" id="mtr:11426388"/>
<keyword evidence="1" id="KW-1133">Transmembrane helix</keyword>
<sequence>MPGPGPHMMYAMGSGLCLTTVSNGRFSPHHTLIYTINSFFGPDIGSFSQWLVSLFGGHTVASTFADYIHHPFYYIIILGYPLCLLYSRISSFLLHKHFLDSSFSKVPLTKMQCLFLISAGSLTHFFLDHLFEENGKTTMYTWILSTGWWQGRAPVNPDAVVVVGFLCVCLIGGFFYLNRASSSDSIKKKSYQSMLLMVSIASLYCLWCAIQIYVISLRRPAIGEEADLGVIIFFAFYFFLPYCLCITSMHPKDLDSNQIPR</sequence>
<feature type="transmembrane region" description="Helical" evidence="1">
    <location>
        <begin position="228"/>
        <end position="247"/>
    </location>
</feature>
<feature type="transmembrane region" description="Helical" evidence="1">
    <location>
        <begin position="194"/>
        <end position="216"/>
    </location>
</feature>
<evidence type="ECO:0000313" key="2">
    <source>
        <dbReference type="EMBL" id="AES91138.1"/>
    </source>
</evidence>
<keyword evidence="1" id="KW-0472">Membrane</keyword>
<dbReference type="Gramene" id="rna26234">
    <property type="protein sequence ID" value="RHN63528.1"/>
    <property type="gene ID" value="gene26234"/>
</dbReference>
<dbReference type="HOGENOM" id="CLU_063561_0_0_1"/>
<gene>
    <name evidence="4" type="primary">11426388</name>
    <name evidence="2" type="ordered locus">MTR_4g106630</name>
    <name evidence="3" type="ORF">MtrunA17_Chr4g0059231</name>
</gene>
<evidence type="ECO:0000313" key="4">
    <source>
        <dbReference type="EnsemblPlants" id="AES91138"/>
    </source>
</evidence>
<dbReference type="EMBL" id="PSQE01000004">
    <property type="protein sequence ID" value="RHN63528.1"/>
    <property type="molecule type" value="Genomic_DNA"/>
</dbReference>
<feature type="transmembrane region" description="Helical" evidence="1">
    <location>
        <begin position="72"/>
        <end position="94"/>
    </location>
</feature>
<dbReference type="OrthoDB" id="2133268at2759"/>
<dbReference type="PaxDb" id="3880-AES91138"/>
<dbReference type="STRING" id="3880.G7JNT5"/>
<proteinExistence type="predicted"/>
<dbReference type="PANTHER" id="PTHR38543">
    <property type="entry name" value="OS04G0465800 PROTEIN"/>
    <property type="match status" value="1"/>
</dbReference>
<keyword evidence="5" id="KW-1185">Reference proteome</keyword>